<evidence type="ECO:0000256" key="3">
    <source>
        <dbReference type="ARBA" id="ARBA00022989"/>
    </source>
</evidence>
<dbReference type="GO" id="GO:0016020">
    <property type="term" value="C:membrane"/>
    <property type="evidence" value="ECO:0007669"/>
    <property type="project" value="UniProtKB-SubCell"/>
</dbReference>
<dbReference type="InterPro" id="IPR050307">
    <property type="entry name" value="Sterol_Desaturase_Related"/>
</dbReference>
<dbReference type="OrthoDB" id="6354873at2759"/>
<keyword evidence="3 5" id="KW-1133">Transmembrane helix</keyword>
<dbReference type="EMBL" id="CAJNOR010006003">
    <property type="protein sequence ID" value="CAF1582552.1"/>
    <property type="molecule type" value="Genomic_DNA"/>
</dbReference>
<evidence type="ECO:0000256" key="2">
    <source>
        <dbReference type="ARBA" id="ARBA00022692"/>
    </source>
</evidence>
<dbReference type="Proteomes" id="UP000663828">
    <property type="component" value="Unassembled WGS sequence"/>
</dbReference>
<evidence type="ECO:0000256" key="5">
    <source>
        <dbReference type="SAM" id="Phobius"/>
    </source>
</evidence>
<gene>
    <name evidence="7" type="ORF">EDS130_LOCUS30045</name>
    <name evidence="8" type="ORF">XAT740_LOCUS45667</name>
</gene>
<dbReference type="AlphaFoldDB" id="A0A815ZFD2"/>
<comment type="subcellular location">
    <subcellularLocation>
        <location evidence="1">Membrane</location>
    </subcellularLocation>
</comment>
<feature type="transmembrane region" description="Helical" evidence="5">
    <location>
        <begin position="164"/>
        <end position="189"/>
    </location>
</feature>
<dbReference type="PANTHER" id="PTHR11863">
    <property type="entry name" value="STEROL DESATURASE"/>
    <property type="match status" value="1"/>
</dbReference>
<dbReference type="GO" id="GO:0005506">
    <property type="term" value="F:iron ion binding"/>
    <property type="evidence" value="ECO:0007669"/>
    <property type="project" value="InterPro"/>
</dbReference>
<organism evidence="8 9">
    <name type="scientific">Adineta ricciae</name>
    <name type="common">Rotifer</name>
    <dbReference type="NCBI Taxonomy" id="249248"/>
    <lineage>
        <taxon>Eukaryota</taxon>
        <taxon>Metazoa</taxon>
        <taxon>Spiralia</taxon>
        <taxon>Gnathifera</taxon>
        <taxon>Rotifera</taxon>
        <taxon>Eurotatoria</taxon>
        <taxon>Bdelloidea</taxon>
        <taxon>Adinetida</taxon>
        <taxon>Adinetidae</taxon>
        <taxon>Adineta</taxon>
    </lineage>
</organism>
<evidence type="ECO:0000313" key="7">
    <source>
        <dbReference type="EMBL" id="CAF1290259.1"/>
    </source>
</evidence>
<feature type="transmembrane region" description="Helical" evidence="5">
    <location>
        <begin position="119"/>
        <end position="144"/>
    </location>
</feature>
<dbReference type="GO" id="GO:0008610">
    <property type="term" value="P:lipid biosynthetic process"/>
    <property type="evidence" value="ECO:0007669"/>
    <property type="project" value="InterPro"/>
</dbReference>
<feature type="transmembrane region" description="Helical" evidence="5">
    <location>
        <begin position="201"/>
        <end position="223"/>
    </location>
</feature>
<dbReference type="Pfam" id="PF04116">
    <property type="entry name" value="FA_hydroxylase"/>
    <property type="match status" value="1"/>
</dbReference>
<dbReference type="EMBL" id="CAJNOJ010000207">
    <property type="protein sequence ID" value="CAF1290259.1"/>
    <property type="molecule type" value="Genomic_DNA"/>
</dbReference>
<protein>
    <recommendedName>
        <fullName evidence="6">Fatty acid hydroxylase domain-containing protein</fullName>
    </recommendedName>
</protein>
<dbReference type="Proteomes" id="UP000663852">
    <property type="component" value="Unassembled WGS sequence"/>
</dbReference>
<comment type="caution">
    <text evidence="8">The sequence shown here is derived from an EMBL/GenBank/DDBJ whole genome shotgun (WGS) entry which is preliminary data.</text>
</comment>
<evidence type="ECO:0000313" key="9">
    <source>
        <dbReference type="Proteomes" id="UP000663828"/>
    </source>
</evidence>
<name>A0A815ZFD2_ADIRI</name>
<dbReference type="GO" id="GO:0016491">
    <property type="term" value="F:oxidoreductase activity"/>
    <property type="evidence" value="ECO:0007669"/>
    <property type="project" value="InterPro"/>
</dbReference>
<dbReference type="InterPro" id="IPR006694">
    <property type="entry name" value="Fatty_acid_hydroxylase"/>
</dbReference>
<keyword evidence="4 5" id="KW-0472">Membrane</keyword>
<feature type="transmembrane region" description="Helical" evidence="5">
    <location>
        <begin position="87"/>
        <end position="107"/>
    </location>
</feature>
<proteinExistence type="predicted"/>
<feature type="domain" description="Fatty acid hydroxylase" evidence="6">
    <location>
        <begin position="211"/>
        <end position="350"/>
    </location>
</feature>
<evidence type="ECO:0000256" key="4">
    <source>
        <dbReference type="ARBA" id="ARBA00023136"/>
    </source>
</evidence>
<accession>A0A815ZFD2</accession>
<keyword evidence="9" id="KW-1185">Reference proteome</keyword>
<evidence type="ECO:0000256" key="1">
    <source>
        <dbReference type="ARBA" id="ARBA00004370"/>
    </source>
</evidence>
<sequence length="360" mass="41993">MPPAMTTTEVTYEKLANLDDDGELQHVPSSTVNYKLRATANWVKKPFKQRSFWERLATLDLASDKCYVVQPQNPNPPPNLNVWRERLWLIITIAPALLIQALWYYIIPETSYFHTWHPIFAFVFYHLAFVAFTICLIKHLTYYMDVYGTFDEHNRPRDYVPDKYVPRLLISVLIYTLARTGGGLILGGYNRHACPSLGHTISWLFPVKIGLWLISLDFFFYSYHRAVHTFPFLWKYHSKHHSTKHPTPLQSILADDIQEIIEIFLIPLLASLVMPLSAHEFWIAQCILMYIEGMGHSGVRAFWTHPLIGEVLRPFGMDLTIEDHDLHHRYGKSGQNYGKQTRIFDRIFNTISERVEGIEK</sequence>
<evidence type="ECO:0000313" key="8">
    <source>
        <dbReference type="EMBL" id="CAF1582552.1"/>
    </source>
</evidence>
<keyword evidence="2 5" id="KW-0812">Transmembrane</keyword>
<evidence type="ECO:0000259" key="6">
    <source>
        <dbReference type="Pfam" id="PF04116"/>
    </source>
</evidence>
<reference evidence="8" key="1">
    <citation type="submission" date="2021-02" db="EMBL/GenBank/DDBJ databases">
        <authorList>
            <person name="Nowell W R."/>
        </authorList>
    </citation>
    <scope>NUCLEOTIDE SEQUENCE</scope>
</reference>